<protein>
    <recommendedName>
        <fullName evidence="1">Exonuclease domain-containing protein</fullName>
    </recommendedName>
</protein>
<dbReference type="SUPFAM" id="SSF53098">
    <property type="entry name" value="Ribonuclease H-like"/>
    <property type="match status" value="1"/>
</dbReference>
<dbReference type="GO" id="GO:0003676">
    <property type="term" value="F:nucleic acid binding"/>
    <property type="evidence" value="ECO:0007669"/>
    <property type="project" value="InterPro"/>
</dbReference>
<name>A4S560_OSTLU</name>
<accession>A4S560</accession>
<keyword evidence="3" id="KW-1185">Reference proteome</keyword>
<proteinExistence type="predicted"/>
<dbReference type="eggNOG" id="ENOG502SAPF">
    <property type="taxonomic scope" value="Eukaryota"/>
</dbReference>
<evidence type="ECO:0000259" key="1">
    <source>
        <dbReference type="SMART" id="SM00479"/>
    </source>
</evidence>
<sequence length="234" mass="25961">MQSPARDETRTYDPYAVSPRVVSIDVECVANGTTHNDRAVAQIAIVDARTEQTLLNVYVKQEKPVVSYLTPLTGLTEQLLAERGVSFAEAVAATKKALDARCVIVGQGVLKDVEQWLGLVRGVDYGDLIDLCGIWRVFNAQYKSWSVFGQDHLVRCLLATEVAETHDAAGDCVKSVRLYRHWYALKDDDEKLACEKAKLLAIAPEPSFSKRFPSFEGVCQGNRRTCVCKAPFFS</sequence>
<dbReference type="Pfam" id="PF00929">
    <property type="entry name" value="RNase_T"/>
    <property type="match status" value="1"/>
</dbReference>
<dbReference type="SMART" id="SM00479">
    <property type="entry name" value="EXOIII"/>
    <property type="match status" value="1"/>
</dbReference>
<reference evidence="2 3" key="1">
    <citation type="journal article" date="2007" name="Proc. Natl. Acad. Sci. U.S.A.">
        <title>The tiny eukaryote Ostreococcus provides genomic insights into the paradox of plankton speciation.</title>
        <authorList>
            <person name="Palenik B."/>
            <person name="Grimwood J."/>
            <person name="Aerts A."/>
            <person name="Rouze P."/>
            <person name="Salamov A."/>
            <person name="Putnam N."/>
            <person name="Dupont C."/>
            <person name="Jorgensen R."/>
            <person name="Derelle E."/>
            <person name="Rombauts S."/>
            <person name="Zhou K."/>
            <person name="Otillar R."/>
            <person name="Merchant S.S."/>
            <person name="Podell S."/>
            <person name="Gaasterland T."/>
            <person name="Napoli C."/>
            <person name="Gendler K."/>
            <person name="Manuell A."/>
            <person name="Tai V."/>
            <person name="Vallon O."/>
            <person name="Piganeau G."/>
            <person name="Jancek S."/>
            <person name="Heijde M."/>
            <person name="Jabbari K."/>
            <person name="Bowler C."/>
            <person name="Lohr M."/>
            <person name="Robbens S."/>
            <person name="Werner G."/>
            <person name="Dubchak I."/>
            <person name="Pazour G.J."/>
            <person name="Ren Q."/>
            <person name="Paulsen I."/>
            <person name="Delwiche C."/>
            <person name="Schmutz J."/>
            <person name="Rokhsar D."/>
            <person name="Van de Peer Y."/>
            <person name="Moreau H."/>
            <person name="Grigoriev I.V."/>
        </authorList>
    </citation>
    <scope>NUCLEOTIDE SEQUENCE [LARGE SCALE GENOMIC DNA]</scope>
    <source>
        <strain evidence="2 3">CCE9901</strain>
    </source>
</reference>
<feature type="domain" description="Exonuclease" evidence="1">
    <location>
        <begin position="20"/>
        <end position="188"/>
    </location>
</feature>
<dbReference type="Gene3D" id="3.30.420.10">
    <property type="entry name" value="Ribonuclease H-like superfamily/Ribonuclease H"/>
    <property type="match status" value="1"/>
</dbReference>
<dbReference type="RefSeq" id="XP_001420553.1">
    <property type="nucleotide sequence ID" value="XM_001420516.1"/>
</dbReference>
<dbReference type="OMA" id="FEGVCQG"/>
<dbReference type="Proteomes" id="UP000001568">
    <property type="component" value="Chromosome 11"/>
</dbReference>
<evidence type="ECO:0000313" key="3">
    <source>
        <dbReference type="Proteomes" id="UP000001568"/>
    </source>
</evidence>
<dbReference type="OrthoDB" id="16516at2759"/>
<dbReference type="HOGENOM" id="CLU_1186664_0_0_1"/>
<evidence type="ECO:0000313" key="2">
    <source>
        <dbReference type="EMBL" id="ABO98846.1"/>
    </source>
</evidence>
<dbReference type="InterPro" id="IPR036397">
    <property type="entry name" value="RNaseH_sf"/>
</dbReference>
<dbReference type="AlphaFoldDB" id="A4S560"/>
<dbReference type="InterPro" id="IPR012337">
    <property type="entry name" value="RNaseH-like_sf"/>
</dbReference>
<dbReference type="GeneID" id="5004292"/>
<dbReference type="EMBL" id="CP000591">
    <property type="protein sequence ID" value="ABO98846.1"/>
    <property type="molecule type" value="Genomic_DNA"/>
</dbReference>
<dbReference type="InterPro" id="IPR013520">
    <property type="entry name" value="Ribonucl_H"/>
</dbReference>
<organism evidence="2 3">
    <name type="scientific">Ostreococcus lucimarinus (strain CCE9901)</name>
    <dbReference type="NCBI Taxonomy" id="436017"/>
    <lineage>
        <taxon>Eukaryota</taxon>
        <taxon>Viridiplantae</taxon>
        <taxon>Chlorophyta</taxon>
        <taxon>Mamiellophyceae</taxon>
        <taxon>Mamiellales</taxon>
        <taxon>Bathycoccaceae</taxon>
        <taxon>Ostreococcus</taxon>
    </lineage>
</organism>
<gene>
    <name evidence="2" type="ORF">OSTLU_88691</name>
</gene>
<dbReference type="KEGG" id="olu:OSTLU_88691"/>
<dbReference type="STRING" id="436017.A4S560"/>
<dbReference type="Gramene" id="ABO98846">
    <property type="protein sequence ID" value="ABO98846"/>
    <property type="gene ID" value="OSTLU_88691"/>
</dbReference>